<dbReference type="Pfam" id="PF17388">
    <property type="entry name" value="GP24_25"/>
    <property type="match status" value="1"/>
</dbReference>
<comment type="caution">
    <text evidence="1">The sequence shown here is derived from an EMBL/GenBank/DDBJ whole genome shotgun (WGS) entry which is preliminary data.</text>
</comment>
<dbReference type="AlphaFoldDB" id="A0A9W6WE11"/>
<evidence type="ECO:0000313" key="1">
    <source>
        <dbReference type="EMBL" id="GLZ81410.1"/>
    </source>
</evidence>
<keyword evidence="2" id="KW-1185">Reference proteome</keyword>
<proteinExistence type="predicted"/>
<accession>A0A9W6WE11</accession>
<dbReference type="InterPro" id="IPR020132">
    <property type="entry name" value="Gp24/Gp25"/>
</dbReference>
<sequence length="112" mass="12018">MQFTLDDIRNAAEARYGSTDIAIDEARTVRLLNPLRLPRARRDELAALQEAIQAEGADQEKAITDMIRCVAETRSAGDALIKATGGDLAVLATIIERYSEGAQVGEASASQS</sequence>
<dbReference type="Proteomes" id="UP001165079">
    <property type="component" value="Unassembled WGS sequence"/>
</dbReference>
<organism evidence="1 2">
    <name type="scientific">Actinorhabdospora filicis</name>
    <dbReference type="NCBI Taxonomy" id="1785913"/>
    <lineage>
        <taxon>Bacteria</taxon>
        <taxon>Bacillati</taxon>
        <taxon>Actinomycetota</taxon>
        <taxon>Actinomycetes</taxon>
        <taxon>Micromonosporales</taxon>
        <taxon>Micromonosporaceae</taxon>
        <taxon>Actinorhabdospora</taxon>
    </lineage>
</organism>
<evidence type="ECO:0000313" key="2">
    <source>
        <dbReference type="Proteomes" id="UP001165079"/>
    </source>
</evidence>
<evidence type="ECO:0008006" key="3">
    <source>
        <dbReference type="Google" id="ProtNLM"/>
    </source>
</evidence>
<gene>
    <name evidence="1" type="ORF">Afil01_62170</name>
</gene>
<reference evidence="1" key="1">
    <citation type="submission" date="2023-03" db="EMBL/GenBank/DDBJ databases">
        <title>Actinorhabdospora filicis NBRC 111898.</title>
        <authorList>
            <person name="Ichikawa N."/>
            <person name="Sato H."/>
            <person name="Tonouchi N."/>
        </authorList>
    </citation>
    <scope>NUCLEOTIDE SEQUENCE</scope>
    <source>
        <strain evidence="1">NBRC 111898</strain>
    </source>
</reference>
<dbReference type="RefSeq" id="WP_285666862.1">
    <property type="nucleotide sequence ID" value="NZ_BSTX01000005.1"/>
</dbReference>
<protein>
    <recommendedName>
        <fullName evidence="3">Tail assembly chaperone</fullName>
    </recommendedName>
</protein>
<dbReference type="EMBL" id="BSTX01000005">
    <property type="protein sequence ID" value="GLZ81410.1"/>
    <property type="molecule type" value="Genomic_DNA"/>
</dbReference>
<name>A0A9W6WE11_9ACTN</name>